<evidence type="ECO:0000256" key="5">
    <source>
        <dbReference type="ARBA" id="ARBA00023136"/>
    </source>
</evidence>
<comment type="similarity">
    <text evidence="6">Belongs to the major facilitator superfamily. Spinster (TC 2.A.1.49) family.</text>
</comment>
<organism evidence="10 11">
    <name type="scientific">Hondaea fermentalgiana</name>
    <dbReference type="NCBI Taxonomy" id="2315210"/>
    <lineage>
        <taxon>Eukaryota</taxon>
        <taxon>Sar</taxon>
        <taxon>Stramenopiles</taxon>
        <taxon>Bigyra</taxon>
        <taxon>Labyrinthulomycetes</taxon>
        <taxon>Thraustochytrida</taxon>
        <taxon>Thraustochytriidae</taxon>
        <taxon>Hondaea</taxon>
    </lineage>
</organism>
<comment type="subcellular location">
    <subcellularLocation>
        <location evidence="1">Membrane</location>
        <topology evidence="1">Multi-pass membrane protein</topology>
    </subcellularLocation>
</comment>
<accession>A0A2R5G5Z7</accession>
<evidence type="ECO:0000256" key="4">
    <source>
        <dbReference type="ARBA" id="ARBA00022989"/>
    </source>
</evidence>
<feature type="transmembrane region" description="Helical" evidence="8">
    <location>
        <begin position="541"/>
        <end position="562"/>
    </location>
</feature>
<protein>
    <submittedName>
        <fullName evidence="10">Protein spinster</fullName>
    </submittedName>
</protein>
<keyword evidence="3 8" id="KW-0812">Transmembrane</keyword>
<name>A0A2R5G5Z7_9STRA</name>
<dbReference type="InterPro" id="IPR011701">
    <property type="entry name" value="MFS"/>
</dbReference>
<evidence type="ECO:0000259" key="9">
    <source>
        <dbReference type="PROSITE" id="PS50850"/>
    </source>
</evidence>
<evidence type="ECO:0000313" key="11">
    <source>
        <dbReference type="Proteomes" id="UP000241890"/>
    </source>
</evidence>
<dbReference type="InterPro" id="IPR036259">
    <property type="entry name" value="MFS_trans_sf"/>
</dbReference>
<feature type="compositionally biased region" description="Polar residues" evidence="7">
    <location>
        <begin position="434"/>
        <end position="445"/>
    </location>
</feature>
<dbReference type="Gene3D" id="1.20.1250.20">
    <property type="entry name" value="MFS general substrate transporter like domains"/>
    <property type="match status" value="2"/>
</dbReference>
<evidence type="ECO:0000256" key="3">
    <source>
        <dbReference type="ARBA" id="ARBA00022692"/>
    </source>
</evidence>
<feature type="transmembrane region" description="Helical" evidence="8">
    <location>
        <begin position="254"/>
        <end position="278"/>
    </location>
</feature>
<feature type="transmembrane region" description="Helical" evidence="8">
    <location>
        <begin position="221"/>
        <end position="242"/>
    </location>
</feature>
<keyword evidence="11" id="KW-1185">Reference proteome</keyword>
<reference evidence="10 11" key="1">
    <citation type="submission" date="2017-12" db="EMBL/GenBank/DDBJ databases">
        <title>Sequencing, de novo assembly and annotation of complete genome of a new Thraustochytrid species, strain FCC1311.</title>
        <authorList>
            <person name="Sedici K."/>
            <person name="Godart F."/>
            <person name="Aiese Cigliano R."/>
            <person name="Sanseverino W."/>
            <person name="Barakat M."/>
            <person name="Ortet P."/>
            <person name="Marechal E."/>
            <person name="Cagnac O."/>
            <person name="Amato A."/>
        </authorList>
    </citation>
    <scope>NUCLEOTIDE SEQUENCE [LARGE SCALE GENOMIC DNA]</scope>
</reference>
<feature type="transmembrane region" description="Helical" evidence="8">
    <location>
        <begin position="669"/>
        <end position="692"/>
    </location>
</feature>
<dbReference type="Pfam" id="PF07690">
    <property type="entry name" value="MFS_1"/>
    <property type="match status" value="1"/>
</dbReference>
<dbReference type="GO" id="GO:0022857">
    <property type="term" value="F:transmembrane transporter activity"/>
    <property type="evidence" value="ECO:0007669"/>
    <property type="project" value="InterPro"/>
</dbReference>
<feature type="transmembrane region" description="Helical" evidence="8">
    <location>
        <begin position="582"/>
        <end position="600"/>
    </location>
</feature>
<dbReference type="InterPro" id="IPR044770">
    <property type="entry name" value="MFS_spinster-like"/>
</dbReference>
<evidence type="ECO:0000256" key="6">
    <source>
        <dbReference type="ARBA" id="ARBA00024338"/>
    </source>
</evidence>
<feature type="transmembrane region" description="Helical" evidence="8">
    <location>
        <begin position="606"/>
        <end position="629"/>
    </location>
</feature>
<keyword evidence="2" id="KW-0813">Transport</keyword>
<dbReference type="InterPro" id="IPR020846">
    <property type="entry name" value="MFS_dom"/>
</dbReference>
<dbReference type="GO" id="GO:0016020">
    <property type="term" value="C:membrane"/>
    <property type="evidence" value="ECO:0007669"/>
    <property type="project" value="UniProtKB-SubCell"/>
</dbReference>
<dbReference type="PANTHER" id="PTHR23505">
    <property type="entry name" value="SPINSTER"/>
    <property type="match status" value="1"/>
</dbReference>
<proteinExistence type="inferred from homology"/>
<feature type="transmembrane region" description="Helical" evidence="8">
    <location>
        <begin position="290"/>
        <end position="311"/>
    </location>
</feature>
<sequence>MGTAGSKSFGPPVVMGSEALMAKKGHGSCSRGVQESLRWNVDQAKADKICCFNRHYAEYSSYFTANEVTWLKEVPRDAPTEYYDSVFGKLCFTAPKGRSFAEFLAESRSHGWPSFRDEETRAATDIKGCLASRDDCGDIHDVDVCDDDKGYEGYEASFLNRSLCDQCRVCGDVCHGTTIEQTGFGISTARLGVLQAVFMIGYVLGAFIFGHLVSRVKPFRLISLGLALWVVASFLSGFSGFWCVHNDDNVCSSYYLMVFGRALSGVGEASLNTLSLPFLDDILAPDKKGFYIGIYYAAIPVGTAFGFMWAGTVSSLTGGVWEYAFIVEAPIMVPFVILSYFVPFEYKLNPQAVPLASNQSHRDPDSSSDSDDDDDDPEGLYETDERDHSSAAVDTLSAIAEADEERSSIGGATTEAGSPRTGLDAQDLTEPLMSESSRGQSTDANRPTPLLVDESQSRAQGSSRRLISPTSRTSSHRTPRRVSLRAGILACLRRPAFVLGALGYAVYTGVVAGLGFYGPSFLQNYRACDPRWHFSQTQADIFFGLMISASGLLGTLLGGYMVDQIKSNSLGQKNRNDMLHQILIQVICGFLGSALALMMAEPVVFFIFLFFGSVSIFMVSSGINMMLMWTVPKACRPMQSALTVLTIHLLGDVPSPIFIGWVSDNFGPLITLAVTVSLLLICVVLWSCILPLPEEVPRRKYDPIRELQRRRSSMGAAGS</sequence>
<feature type="region of interest" description="Disordered" evidence="7">
    <location>
        <begin position="355"/>
        <end position="479"/>
    </location>
</feature>
<dbReference type="AlphaFoldDB" id="A0A2R5G5Z7"/>
<evidence type="ECO:0000256" key="2">
    <source>
        <dbReference type="ARBA" id="ARBA00022448"/>
    </source>
</evidence>
<dbReference type="EMBL" id="BEYU01000012">
    <property type="protein sequence ID" value="GBG25198.1"/>
    <property type="molecule type" value="Genomic_DNA"/>
</dbReference>
<evidence type="ECO:0000256" key="7">
    <source>
        <dbReference type="SAM" id="MobiDB-lite"/>
    </source>
</evidence>
<feature type="transmembrane region" description="Helical" evidence="8">
    <location>
        <begin position="323"/>
        <end position="342"/>
    </location>
</feature>
<evidence type="ECO:0000256" key="8">
    <source>
        <dbReference type="SAM" id="Phobius"/>
    </source>
</evidence>
<comment type="caution">
    <text evidence="10">The sequence shown here is derived from an EMBL/GenBank/DDBJ whole genome shotgun (WGS) entry which is preliminary data.</text>
</comment>
<feature type="transmembrane region" description="Helical" evidence="8">
    <location>
        <begin position="496"/>
        <end position="517"/>
    </location>
</feature>
<feature type="domain" description="Major facilitator superfamily (MFS) profile" evidence="9">
    <location>
        <begin position="141"/>
        <end position="694"/>
    </location>
</feature>
<keyword evidence="5 8" id="KW-0472">Membrane</keyword>
<dbReference type="PROSITE" id="PS50850">
    <property type="entry name" value="MFS"/>
    <property type="match status" value="1"/>
</dbReference>
<keyword evidence="4 8" id="KW-1133">Transmembrane helix</keyword>
<feature type="transmembrane region" description="Helical" evidence="8">
    <location>
        <begin position="191"/>
        <end position="209"/>
    </location>
</feature>
<dbReference type="SUPFAM" id="SSF103473">
    <property type="entry name" value="MFS general substrate transporter"/>
    <property type="match status" value="1"/>
</dbReference>
<evidence type="ECO:0000256" key="1">
    <source>
        <dbReference type="ARBA" id="ARBA00004141"/>
    </source>
</evidence>
<dbReference type="InParanoid" id="A0A2R5G5Z7"/>
<feature type="transmembrane region" description="Helical" evidence="8">
    <location>
        <begin position="641"/>
        <end position="663"/>
    </location>
</feature>
<dbReference type="OrthoDB" id="6770063at2759"/>
<evidence type="ECO:0000313" key="10">
    <source>
        <dbReference type="EMBL" id="GBG25198.1"/>
    </source>
</evidence>
<gene>
    <name evidence="10" type="ORF">FCC1311_066501</name>
</gene>
<dbReference type="PANTHER" id="PTHR23505:SF79">
    <property type="entry name" value="PROTEIN SPINSTER"/>
    <property type="match status" value="1"/>
</dbReference>
<feature type="compositionally biased region" description="Acidic residues" evidence="7">
    <location>
        <begin position="366"/>
        <end position="382"/>
    </location>
</feature>
<dbReference type="Proteomes" id="UP000241890">
    <property type="component" value="Unassembled WGS sequence"/>
</dbReference>